<dbReference type="PANTHER" id="PTHR11451:SF46">
    <property type="entry name" value="THREONINE--TRNA LIGASE"/>
    <property type="match status" value="1"/>
</dbReference>
<dbReference type="HOGENOM" id="CLU_190181_0_0_1"/>
<dbReference type="AlphaFoldDB" id="E9GMV2"/>
<evidence type="ECO:0000259" key="2">
    <source>
        <dbReference type="Pfam" id="PF03129"/>
    </source>
</evidence>
<dbReference type="eggNOG" id="KOG1637">
    <property type="taxonomic scope" value="Eukaryota"/>
</dbReference>
<keyword evidence="4" id="KW-1185">Reference proteome</keyword>
<dbReference type="PANTHER" id="PTHR11451">
    <property type="entry name" value="THREONINE-TRNA LIGASE"/>
    <property type="match status" value="1"/>
</dbReference>
<evidence type="ECO:0000256" key="1">
    <source>
        <dbReference type="ARBA" id="ARBA00022917"/>
    </source>
</evidence>
<dbReference type="OrthoDB" id="5423599at2759"/>
<dbReference type="KEGG" id="dpx:DAPPUDRAFT_245239"/>
<name>E9GMV2_DAPPU</name>
<protein>
    <recommendedName>
        <fullName evidence="2">Anticodon-binding domain-containing protein</fullName>
    </recommendedName>
</protein>
<organism evidence="3 4">
    <name type="scientific">Daphnia pulex</name>
    <name type="common">Water flea</name>
    <dbReference type="NCBI Taxonomy" id="6669"/>
    <lineage>
        <taxon>Eukaryota</taxon>
        <taxon>Metazoa</taxon>
        <taxon>Ecdysozoa</taxon>
        <taxon>Arthropoda</taxon>
        <taxon>Crustacea</taxon>
        <taxon>Branchiopoda</taxon>
        <taxon>Diplostraca</taxon>
        <taxon>Cladocera</taxon>
        <taxon>Anomopoda</taxon>
        <taxon>Daphniidae</taxon>
        <taxon>Daphnia</taxon>
    </lineage>
</organism>
<keyword evidence="1" id="KW-0648">Protein biosynthesis</keyword>
<dbReference type="InterPro" id="IPR004154">
    <property type="entry name" value="Anticodon-bd"/>
</dbReference>
<accession>E9GMV2</accession>
<dbReference type="InterPro" id="IPR036621">
    <property type="entry name" value="Anticodon-bd_dom_sf"/>
</dbReference>
<dbReference type="Gene3D" id="3.40.50.800">
    <property type="entry name" value="Anticodon-binding domain"/>
    <property type="match status" value="1"/>
</dbReference>
<gene>
    <name evidence="3" type="ORF">DAPPUDRAFT_245239</name>
</gene>
<dbReference type="Pfam" id="PF03129">
    <property type="entry name" value="HGTP_anticodon"/>
    <property type="match status" value="1"/>
</dbReference>
<reference evidence="3 4" key="1">
    <citation type="journal article" date="2011" name="Science">
        <title>The ecoresponsive genome of Daphnia pulex.</title>
        <authorList>
            <person name="Colbourne J.K."/>
            <person name="Pfrender M.E."/>
            <person name="Gilbert D."/>
            <person name="Thomas W.K."/>
            <person name="Tucker A."/>
            <person name="Oakley T.H."/>
            <person name="Tokishita S."/>
            <person name="Aerts A."/>
            <person name="Arnold G.J."/>
            <person name="Basu M.K."/>
            <person name="Bauer D.J."/>
            <person name="Caceres C.E."/>
            <person name="Carmel L."/>
            <person name="Casola C."/>
            <person name="Choi J.H."/>
            <person name="Detter J.C."/>
            <person name="Dong Q."/>
            <person name="Dusheyko S."/>
            <person name="Eads B.D."/>
            <person name="Frohlich T."/>
            <person name="Geiler-Samerotte K.A."/>
            <person name="Gerlach D."/>
            <person name="Hatcher P."/>
            <person name="Jogdeo S."/>
            <person name="Krijgsveld J."/>
            <person name="Kriventseva E.V."/>
            <person name="Kultz D."/>
            <person name="Laforsch C."/>
            <person name="Lindquist E."/>
            <person name="Lopez J."/>
            <person name="Manak J.R."/>
            <person name="Muller J."/>
            <person name="Pangilinan J."/>
            <person name="Patwardhan R.P."/>
            <person name="Pitluck S."/>
            <person name="Pritham E.J."/>
            <person name="Rechtsteiner A."/>
            <person name="Rho M."/>
            <person name="Rogozin I.B."/>
            <person name="Sakarya O."/>
            <person name="Salamov A."/>
            <person name="Schaack S."/>
            <person name="Shapiro H."/>
            <person name="Shiga Y."/>
            <person name="Skalitzky C."/>
            <person name="Smith Z."/>
            <person name="Souvorov A."/>
            <person name="Sung W."/>
            <person name="Tang Z."/>
            <person name="Tsuchiya D."/>
            <person name="Tu H."/>
            <person name="Vos H."/>
            <person name="Wang M."/>
            <person name="Wolf Y.I."/>
            <person name="Yamagata H."/>
            <person name="Yamada T."/>
            <person name="Ye Y."/>
            <person name="Shaw J.R."/>
            <person name="Andrews J."/>
            <person name="Crease T.J."/>
            <person name="Tang H."/>
            <person name="Lucas S.M."/>
            <person name="Robertson H.M."/>
            <person name="Bork P."/>
            <person name="Koonin E.V."/>
            <person name="Zdobnov E.M."/>
            <person name="Grigoriev I.V."/>
            <person name="Lynch M."/>
            <person name="Boore J.L."/>
        </authorList>
    </citation>
    <scope>NUCLEOTIDE SEQUENCE [LARGE SCALE GENOMIC DNA]</scope>
</reference>
<proteinExistence type="predicted"/>
<dbReference type="STRING" id="6669.E9GMV2"/>
<dbReference type="Proteomes" id="UP000000305">
    <property type="component" value="Unassembled WGS sequence"/>
</dbReference>
<evidence type="ECO:0000313" key="4">
    <source>
        <dbReference type="Proteomes" id="UP000000305"/>
    </source>
</evidence>
<dbReference type="InParanoid" id="E9GMV2"/>
<feature type="domain" description="Anticodon-binding" evidence="2">
    <location>
        <begin position="1"/>
        <end position="53"/>
    </location>
</feature>
<dbReference type="SUPFAM" id="SSF52954">
    <property type="entry name" value="Class II aaRS ABD-related"/>
    <property type="match status" value="1"/>
</dbReference>
<sequence length="66" mass="7595">MNKKIRNGQLSQHNFILVVGEKEQTNGTVNIRTRDNKVHGEHTIAKVIERFTQLSKDKTLNSEDSF</sequence>
<evidence type="ECO:0000313" key="3">
    <source>
        <dbReference type="EMBL" id="EFX79225.1"/>
    </source>
</evidence>
<dbReference type="EMBL" id="GL732553">
    <property type="protein sequence ID" value="EFX79225.1"/>
    <property type="molecule type" value="Genomic_DNA"/>
</dbReference>
<dbReference type="GO" id="GO:0006412">
    <property type="term" value="P:translation"/>
    <property type="evidence" value="ECO:0007669"/>
    <property type="project" value="UniProtKB-KW"/>
</dbReference>